<organism evidence="4 5">
    <name type="scientific">Sphingobacterium wenxiniae</name>
    <dbReference type="NCBI Taxonomy" id="683125"/>
    <lineage>
        <taxon>Bacteria</taxon>
        <taxon>Pseudomonadati</taxon>
        <taxon>Bacteroidota</taxon>
        <taxon>Sphingobacteriia</taxon>
        <taxon>Sphingobacteriales</taxon>
        <taxon>Sphingobacteriaceae</taxon>
        <taxon>Sphingobacterium</taxon>
    </lineage>
</organism>
<dbReference type="PRINTS" id="PR01270">
    <property type="entry name" value="HDASUPER"/>
</dbReference>
<dbReference type="CDD" id="cd09993">
    <property type="entry name" value="HDAC_classIV"/>
    <property type="match status" value="1"/>
</dbReference>
<dbReference type="Gene3D" id="3.40.800.20">
    <property type="entry name" value="Histone deacetylase domain"/>
    <property type="match status" value="1"/>
</dbReference>
<comment type="similarity">
    <text evidence="1">Belongs to the histone deacetylase family.</text>
</comment>
<dbReference type="STRING" id="683125.SAMN05660206_10165"/>
<evidence type="ECO:0000313" key="5">
    <source>
        <dbReference type="Proteomes" id="UP000198785"/>
    </source>
</evidence>
<feature type="domain" description="Histone deacetylase" evidence="3">
    <location>
        <begin position="27"/>
        <end position="293"/>
    </location>
</feature>
<dbReference type="PANTHER" id="PTHR10625">
    <property type="entry name" value="HISTONE DEACETYLASE HDAC1-RELATED"/>
    <property type="match status" value="1"/>
</dbReference>
<protein>
    <submittedName>
        <fullName evidence="4">Acetoin utilization deacetylase AcuC</fullName>
    </submittedName>
</protein>
<dbReference type="GO" id="GO:0004407">
    <property type="term" value="F:histone deacetylase activity"/>
    <property type="evidence" value="ECO:0007669"/>
    <property type="project" value="InterPro"/>
</dbReference>
<dbReference type="GO" id="GO:0016787">
    <property type="term" value="F:hydrolase activity"/>
    <property type="evidence" value="ECO:0007669"/>
    <property type="project" value="UniProtKB-KW"/>
</dbReference>
<dbReference type="EMBL" id="FOZZ01000001">
    <property type="protein sequence ID" value="SFS30923.1"/>
    <property type="molecule type" value="Genomic_DNA"/>
</dbReference>
<dbReference type="InterPro" id="IPR037138">
    <property type="entry name" value="His_deacetylse_dom_sf"/>
</dbReference>
<dbReference type="InterPro" id="IPR044150">
    <property type="entry name" value="HDAC_classIV"/>
</dbReference>
<reference evidence="4 5" key="1">
    <citation type="submission" date="2016-10" db="EMBL/GenBank/DDBJ databases">
        <authorList>
            <person name="de Groot N.N."/>
        </authorList>
    </citation>
    <scope>NUCLEOTIDE SEQUENCE [LARGE SCALE GENOMIC DNA]</scope>
    <source>
        <strain evidence="4 5">DSM 22789</strain>
    </source>
</reference>
<evidence type="ECO:0000259" key="3">
    <source>
        <dbReference type="Pfam" id="PF00850"/>
    </source>
</evidence>
<dbReference type="InterPro" id="IPR023801">
    <property type="entry name" value="His_deacetylse_dom"/>
</dbReference>
<keyword evidence="2" id="KW-0378">Hydrolase</keyword>
<evidence type="ECO:0000256" key="1">
    <source>
        <dbReference type="ARBA" id="ARBA00005947"/>
    </source>
</evidence>
<gene>
    <name evidence="4" type="ORF">SAMN05660206_10165</name>
</gene>
<accession>A0A1I6NSM6</accession>
<proteinExistence type="inferred from homology"/>
<sequence length="304" mass="34206">MKHLLRIAHHPAYVHPLREGHRFPMLKYELIPLQLMREGVVQANSFFVPKLAMKEVICLAHDGQYVQHLLDLSLDAKMVRRIGFPLSRSLVERELYLVDGTIQACHYAMENGVAFNTAGGTHHAGRDFGEGFCLLNDQAVGAAYLVEKGIAKRVLIIDLDVHQGNGTAHIFEDSSSVFTFSMHGDKNFPFIKERSFLDVPLVDGITDEVYLALLKQHLDTLFASIQPDFVFYQAGVDVLETDKLGKLKLTAEGCSRRDEMVFRYCHERSIPVQVSMGGGYSTHIKDIVNAHVETYRIAVNVYGF</sequence>
<name>A0A1I6NSM6_9SPHI</name>
<dbReference type="SUPFAM" id="SSF52768">
    <property type="entry name" value="Arginase/deacetylase"/>
    <property type="match status" value="1"/>
</dbReference>
<dbReference type="GO" id="GO:0040029">
    <property type="term" value="P:epigenetic regulation of gene expression"/>
    <property type="evidence" value="ECO:0007669"/>
    <property type="project" value="TreeGrafter"/>
</dbReference>
<dbReference type="Proteomes" id="UP000198785">
    <property type="component" value="Unassembled WGS sequence"/>
</dbReference>
<dbReference type="InterPro" id="IPR000286">
    <property type="entry name" value="HDACs"/>
</dbReference>
<dbReference type="AlphaFoldDB" id="A0A1I6NSM6"/>
<evidence type="ECO:0000256" key="2">
    <source>
        <dbReference type="ARBA" id="ARBA00022801"/>
    </source>
</evidence>
<dbReference type="Pfam" id="PF00850">
    <property type="entry name" value="Hist_deacetyl"/>
    <property type="match status" value="1"/>
</dbReference>
<evidence type="ECO:0000313" key="4">
    <source>
        <dbReference type="EMBL" id="SFS30923.1"/>
    </source>
</evidence>
<dbReference type="PANTHER" id="PTHR10625:SF19">
    <property type="entry name" value="HISTONE DEACETYLASE 12"/>
    <property type="match status" value="1"/>
</dbReference>
<keyword evidence="5" id="KW-1185">Reference proteome</keyword>
<dbReference type="InterPro" id="IPR023696">
    <property type="entry name" value="Ureohydrolase_dom_sf"/>
</dbReference>